<feature type="transmembrane region" description="Helical" evidence="9">
    <location>
        <begin position="286"/>
        <end position="307"/>
    </location>
</feature>
<feature type="domain" description="Glycosyltransferase 2-like" evidence="10">
    <location>
        <begin position="58"/>
        <end position="220"/>
    </location>
</feature>
<dbReference type="GO" id="GO:0009103">
    <property type="term" value="P:lipopolysaccharide biosynthetic process"/>
    <property type="evidence" value="ECO:0007669"/>
    <property type="project" value="UniProtKB-KW"/>
</dbReference>
<dbReference type="Pfam" id="PF00535">
    <property type="entry name" value="Glycos_transf_2"/>
    <property type="match status" value="1"/>
</dbReference>
<accession>A0A7V2ZLY4</accession>
<dbReference type="GO" id="GO:0099621">
    <property type="term" value="F:undecaprenyl-phosphate 4-deoxy-4-formamido-L-arabinose transferase activity"/>
    <property type="evidence" value="ECO:0007669"/>
    <property type="project" value="TreeGrafter"/>
</dbReference>
<dbReference type="InterPro" id="IPR029044">
    <property type="entry name" value="Nucleotide-diphossugar_trans"/>
</dbReference>
<name>A0A7V2ZLY4_9BACT</name>
<dbReference type="Gene3D" id="3.90.550.10">
    <property type="entry name" value="Spore Coat Polysaccharide Biosynthesis Protein SpsA, Chain A"/>
    <property type="match status" value="1"/>
</dbReference>
<evidence type="ECO:0000256" key="6">
    <source>
        <dbReference type="ARBA" id="ARBA00022989"/>
    </source>
</evidence>
<evidence type="ECO:0000256" key="3">
    <source>
        <dbReference type="ARBA" id="ARBA00022679"/>
    </source>
</evidence>
<protein>
    <submittedName>
        <fullName evidence="11">Glycosyltransferase</fullName>
    </submittedName>
</protein>
<evidence type="ECO:0000256" key="2">
    <source>
        <dbReference type="ARBA" id="ARBA00022676"/>
    </source>
</evidence>
<dbReference type="SUPFAM" id="SSF53448">
    <property type="entry name" value="Nucleotide-diphospho-sugar transferases"/>
    <property type="match status" value="1"/>
</dbReference>
<keyword evidence="5" id="KW-0448">Lipopolysaccharide biosynthesis</keyword>
<feature type="compositionally biased region" description="Polar residues" evidence="8">
    <location>
        <begin position="10"/>
        <end position="24"/>
    </location>
</feature>
<evidence type="ECO:0000256" key="8">
    <source>
        <dbReference type="SAM" id="MobiDB-lite"/>
    </source>
</evidence>
<feature type="transmembrane region" description="Helical" evidence="9">
    <location>
        <begin position="319"/>
        <end position="340"/>
    </location>
</feature>
<feature type="region of interest" description="Disordered" evidence="8">
    <location>
        <begin position="1"/>
        <end position="28"/>
    </location>
</feature>
<keyword evidence="2" id="KW-0328">Glycosyltransferase</keyword>
<dbReference type="EMBL" id="DSUJ01000011">
    <property type="protein sequence ID" value="HFI92355.1"/>
    <property type="molecule type" value="Genomic_DNA"/>
</dbReference>
<dbReference type="GO" id="GO:0005886">
    <property type="term" value="C:plasma membrane"/>
    <property type="evidence" value="ECO:0007669"/>
    <property type="project" value="TreeGrafter"/>
</dbReference>
<keyword evidence="1" id="KW-1003">Cell membrane</keyword>
<gene>
    <name evidence="11" type="ORF">ENS31_12635</name>
</gene>
<dbReference type="PANTHER" id="PTHR48090:SF3">
    <property type="entry name" value="UNDECAPRENYL-PHOSPHATE 4-DEOXY-4-FORMAMIDO-L-ARABINOSE TRANSFERASE"/>
    <property type="match status" value="1"/>
</dbReference>
<keyword evidence="6 9" id="KW-1133">Transmembrane helix</keyword>
<reference evidence="11" key="1">
    <citation type="journal article" date="2020" name="mSystems">
        <title>Genome- and Community-Level Interaction Insights into Carbon Utilization and Element Cycling Functions of Hydrothermarchaeota in Hydrothermal Sediment.</title>
        <authorList>
            <person name="Zhou Z."/>
            <person name="Liu Y."/>
            <person name="Xu W."/>
            <person name="Pan J."/>
            <person name="Luo Z.H."/>
            <person name="Li M."/>
        </authorList>
    </citation>
    <scope>NUCLEOTIDE SEQUENCE [LARGE SCALE GENOMIC DNA]</scope>
    <source>
        <strain evidence="11">SpSt-479</strain>
    </source>
</reference>
<keyword evidence="4 9" id="KW-0812">Transmembrane</keyword>
<organism evidence="11">
    <name type="scientific">Ignavibacterium album</name>
    <dbReference type="NCBI Taxonomy" id="591197"/>
    <lineage>
        <taxon>Bacteria</taxon>
        <taxon>Pseudomonadati</taxon>
        <taxon>Ignavibacteriota</taxon>
        <taxon>Ignavibacteria</taxon>
        <taxon>Ignavibacteriales</taxon>
        <taxon>Ignavibacteriaceae</taxon>
        <taxon>Ignavibacterium</taxon>
    </lineage>
</organism>
<evidence type="ECO:0000259" key="10">
    <source>
        <dbReference type="Pfam" id="PF00535"/>
    </source>
</evidence>
<evidence type="ECO:0000256" key="4">
    <source>
        <dbReference type="ARBA" id="ARBA00022692"/>
    </source>
</evidence>
<dbReference type="InterPro" id="IPR001173">
    <property type="entry name" value="Glyco_trans_2-like"/>
</dbReference>
<dbReference type="CDD" id="cd04187">
    <property type="entry name" value="DPM1_like_bac"/>
    <property type="match status" value="1"/>
</dbReference>
<evidence type="ECO:0000313" key="11">
    <source>
        <dbReference type="EMBL" id="HFI92355.1"/>
    </source>
</evidence>
<dbReference type="AlphaFoldDB" id="A0A7V2ZLY4"/>
<keyword evidence="3 11" id="KW-0808">Transferase</keyword>
<evidence type="ECO:0000256" key="9">
    <source>
        <dbReference type="SAM" id="Phobius"/>
    </source>
</evidence>
<comment type="caution">
    <text evidence="11">The sequence shown here is derived from an EMBL/GenBank/DDBJ whole genome shotgun (WGS) entry which is preliminary data.</text>
</comment>
<dbReference type="InterPro" id="IPR050256">
    <property type="entry name" value="Glycosyltransferase_2"/>
</dbReference>
<dbReference type="PANTHER" id="PTHR48090">
    <property type="entry name" value="UNDECAPRENYL-PHOSPHATE 4-DEOXY-4-FORMAMIDO-L-ARABINOSE TRANSFERASE-RELATED"/>
    <property type="match status" value="1"/>
</dbReference>
<keyword evidence="7 9" id="KW-0472">Membrane</keyword>
<sequence length="361" mass="41597">MNDQKENKTENSQTEGTNSPSSTWRKSRKRFYPRKTFVSASSKGQVEGLPKTSFKKISLVIPLFNEEESLVPLANEIRKALKPLNTQYEVILIDDGSTDNSLNVIKEIVRTDKRFKYISFRKNYGKSAALQVGFKATSGDVVVTLDADLQDDPHEIPNLLKKLDEGFDLCSGWKKQRFDPFIKKYSSRFFNFVTRVMSGIKLHDFNCGLKAYRKEVVDNIRVYGELHRYMPVLANWQGFSVTEIPVKHHPRRYGKTKFGISRFFKGFIDLITVMFATRYIKRPMHFFGFFGALSFLIGFIVNAYLTIEWISGKPLSNRPMLFLGMLMIIVGVQFFSVGLLGEMIVHNTQSEREYIIKDQNV</sequence>
<evidence type="ECO:0000256" key="1">
    <source>
        <dbReference type="ARBA" id="ARBA00022475"/>
    </source>
</evidence>
<evidence type="ECO:0000256" key="5">
    <source>
        <dbReference type="ARBA" id="ARBA00022985"/>
    </source>
</evidence>
<proteinExistence type="predicted"/>
<evidence type="ECO:0000256" key="7">
    <source>
        <dbReference type="ARBA" id="ARBA00023136"/>
    </source>
</evidence>